<dbReference type="SMART" id="SM00382">
    <property type="entry name" value="AAA"/>
    <property type="match status" value="1"/>
</dbReference>
<organism evidence="8 9">
    <name type="scientific">Halothermothrix orenii (strain H 168 / OCM 544 / DSM 9562)</name>
    <dbReference type="NCBI Taxonomy" id="373903"/>
    <lineage>
        <taxon>Bacteria</taxon>
        <taxon>Bacillati</taxon>
        <taxon>Bacillota</taxon>
        <taxon>Clostridia</taxon>
        <taxon>Halanaerobiales</taxon>
        <taxon>Halothermotrichaceae</taxon>
        <taxon>Halothermothrix</taxon>
    </lineage>
</organism>
<dbReference type="SUPFAM" id="SSF52540">
    <property type="entry name" value="P-loop containing nucleoside triphosphate hydrolases"/>
    <property type="match status" value="1"/>
</dbReference>
<dbReference type="PANTHER" id="PTHR43875">
    <property type="entry name" value="MALTODEXTRIN IMPORT ATP-BINDING PROTEIN MSMX"/>
    <property type="match status" value="1"/>
</dbReference>
<dbReference type="InterPro" id="IPR012340">
    <property type="entry name" value="NA-bd_OB-fold"/>
</dbReference>
<protein>
    <submittedName>
        <fullName evidence="8">ABC transporter related</fullName>
    </submittedName>
</protein>
<dbReference type="EMBL" id="CP001098">
    <property type="protein sequence ID" value="ACL69093.1"/>
    <property type="molecule type" value="Genomic_DNA"/>
</dbReference>
<dbReference type="KEGG" id="hor:Hore_03320"/>
<dbReference type="InterPro" id="IPR008995">
    <property type="entry name" value="Mo/tungstate-bd_C_term_dom"/>
</dbReference>
<dbReference type="Gene3D" id="2.40.50.140">
    <property type="entry name" value="Nucleic acid-binding proteins"/>
    <property type="match status" value="1"/>
</dbReference>
<keyword evidence="3" id="KW-0547">Nucleotide-binding</keyword>
<proteinExistence type="predicted"/>
<dbReference type="Proteomes" id="UP000000719">
    <property type="component" value="Chromosome"/>
</dbReference>
<dbReference type="HOGENOM" id="CLU_000604_1_1_9"/>
<accession>B8D1L6</accession>
<dbReference type="InterPro" id="IPR003593">
    <property type="entry name" value="AAA+_ATPase"/>
</dbReference>
<dbReference type="InterPro" id="IPR027417">
    <property type="entry name" value="P-loop_NTPase"/>
</dbReference>
<name>B8D1L6_HALOH</name>
<dbReference type="SUPFAM" id="SSF50331">
    <property type="entry name" value="MOP-like"/>
    <property type="match status" value="1"/>
</dbReference>
<dbReference type="GO" id="GO:0005524">
    <property type="term" value="F:ATP binding"/>
    <property type="evidence" value="ECO:0007669"/>
    <property type="project" value="UniProtKB-KW"/>
</dbReference>
<dbReference type="CDD" id="cd03301">
    <property type="entry name" value="ABC_MalK_N"/>
    <property type="match status" value="1"/>
</dbReference>
<dbReference type="eggNOG" id="COG3842">
    <property type="taxonomic scope" value="Bacteria"/>
</dbReference>
<evidence type="ECO:0000256" key="6">
    <source>
        <dbReference type="ARBA" id="ARBA00023136"/>
    </source>
</evidence>
<keyword evidence="4" id="KW-0067">ATP-binding</keyword>
<dbReference type="AlphaFoldDB" id="B8D1L6"/>
<dbReference type="RefSeq" id="WP_012635281.1">
    <property type="nucleotide sequence ID" value="NC_011899.1"/>
</dbReference>
<keyword evidence="6" id="KW-0472">Membrane</keyword>
<evidence type="ECO:0000313" key="8">
    <source>
        <dbReference type="EMBL" id="ACL69093.1"/>
    </source>
</evidence>
<keyword evidence="1" id="KW-0813">Transport</keyword>
<dbReference type="GO" id="GO:0055052">
    <property type="term" value="C:ATP-binding cassette (ABC) transporter complex, substrate-binding subunit-containing"/>
    <property type="evidence" value="ECO:0007669"/>
    <property type="project" value="TreeGrafter"/>
</dbReference>
<evidence type="ECO:0000256" key="4">
    <source>
        <dbReference type="ARBA" id="ARBA00022840"/>
    </source>
</evidence>
<evidence type="ECO:0000259" key="7">
    <source>
        <dbReference type="PROSITE" id="PS50893"/>
    </source>
</evidence>
<dbReference type="PROSITE" id="PS00211">
    <property type="entry name" value="ABC_TRANSPORTER_1"/>
    <property type="match status" value="1"/>
</dbReference>
<dbReference type="InterPro" id="IPR015855">
    <property type="entry name" value="ABC_transpr_MalK-like"/>
</dbReference>
<gene>
    <name evidence="8" type="ordered locus">Hore_03320</name>
</gene>
<evidence type="ECO:0000256" key="5">
    <source>
        <dbReference type="ARBA" id="ARBA00022967"/>
    </source>
</evidence>
<feature type="domain" description="ABC transporter" evidence="7">
    <location>
        <begin position="4"/>
        <end position="236"/>
    </location>
</feature>
<reference evidence="8 9" key="1">
    <citation type="journal article" date="2009" name="PLoS ONE">
        <title>Genome analysis of the anaerobic thermohalophilic bacterium Halothermothrix orenii.</title>
        <authorList>
            <person name="Mavromatis K."/>
            <person name="Ivanova N."/>
            <person name="Anderson I."/>
            <person name="Lykidis A."/>
            <person name="Hooper S.D."/>
            <person name="Sun H."/>
            <person name="Kunin V."/>
            <person name="Lapidus A."/>
            <person name="Hugenholtz P."/>
            <person name="Patel B."/>
            <person name="Kyrpides N.C."/>
        </authorList>
    </citation>
    <scope>NUCLEOTIDE SEQUENCE [LARGE SCALE GENOMIC DNA]</scope>
    <source>
        <strain evidence="9">H 168 / OCM 544 / DSM 9562</strain>
    </source>
</reference>
<sequence>MGSVIFENVTKMYGEKVGIKDVSLEIYEDEFLVIVGPSGAGKTTTLKVIAGLLDITEGNLYIDGRNVNKIPPRDRNVAMTFESYALYPHYTVFENMANPLRAPHMNFTEKEIEEKVERIAGMLEIDHLLERFPKELSGGQKQRVSLGRAMVREPSVFLLDEPLSHVDAKVRHRMRLELNRLQKELNATTVYVTHDYVEGLSLADRIVILNEGEIIQVGTPHEIYNDPLNEFVATHVGQPEMNIFDALVSLENGKIILTNQESNKIKFVLEGDTAELVKNHGKNKVRVGIRPQDIKITSQEKGDFNGKVYVYEPFVTYGILTVNVRGIQLQILTEHDSQFNIGDNIALKVNPDDLYLFDKESGMNLEHL</sequence>
<dbReference type="Gene3D" id="3.40.50.300">
    <property type="entry name" value="P-loop containing nucleotide triphosphate hydrolases"/>
    <property type="match status" value="1"/>
</dbReference>
<dbReference type="InterPro" id="IPR003439">
    <property type="entry name" value="ABC_transporter-like_ATP-bd"/>
</dbReference>
<dbReference type="PROSITE" id="PS50893">
    <property type="entry name" value="ABC_TRANSPORTER_2"/>
    <property type="match status" value="1"/>
</dbReference>
<evidence type="ECO:0000256" key="2">
    <source>
        <dbReference type="ARBA" id="ARBA00022475"/>
    </source>
</evidence>
<dbReference type="Pfam" id="PF00005">
    <property type="entry name" value="ABC_tran"/>
    <property type="match status" value="1"/>
</dbReference>
<keyword evidence="9" id="KW-1185">Reference proteome</keyword>
<dbReference type="STRING" id="373903.Hore_03320"/>
<dbReference type="GO" id="GO:0008643">
    <property type="term" value="P:carbohydrate transport"/>
    <property type="evidence" value="ECO:0007669"/>
    <property type="project" value="InterPro"/>
</dbReference>
<evidence type="ECO:0000256" key="1">
    <source>
        <dbReference type="ARBA" id="ARBA00022448"/>
    </source>
</evidence>
<dbReference type="InterPro" id="IPR047641">
    <property type="entry name" value="ABC_transpr_MalK/UgpC-like"/>
</dbReference>
<dbReference type="GO" id="GO:0140359">
    <property type="term" value="F:ABC-type transporter activity"/>
    <property type="evidence" value="ECO:0007669"/>
    <property type="project" value="InterPro"/>
</dbReference>
<dbReference type="Gene3D" id="2.40.50.100">
    <property type="match status" value="1"/>
</dbReference>
<dbReference type="FunFam" id="3.40.50.300:FF:000042">
    <property type="entry name" value="Maltose/maltodextrin ABC transporter, ATP-binding protein"/>
    <property type="match status" value="1"/>
</dbReference>
<evidence type="ECO:0000313" key="9">
    <source>
        <dbReference type="Proteomes" id="UP000000719"/>
    </source>
</evidence>
<dbReference type="InterPro" id="IPR017871">
    <property type="entry name" value="ABC_transporter-like_CS"/>
</dbReference>
<dbReference type="PANTHER" id="PTHR43875:SF15">
    <property type="entry name" value="TREHALOSE IMPORT ATP-BINDING PROTEIN SUGC"/>
    <property type="match status" value="1"/>
</dbReference>
<keyword evidence="2" id="KW-1003">Cell membrane</keyword>
<dbReference type="GO" id="GO:0016887">
    <property type="term" value="F:ATP hydrolysis activity"/>
    <property type="evidence" value="ECO:0007669"/>
    <property type="project" value="InterPro"/>
</dbReference>
<keyword evidence="5" id="KW-1278">Translocase</keyword>
<dbReference type="OrthoDB" id="2550338at2"/>
<evidence type="ECO:0000256" key="3">
    <source>
        <dbReference type="ARBA" id="ARBA00022741"/>
    </source>
</evidence>